<keyword evidence="2" id="KW-1133">Transmembrane helix</keyword>
<keyword evidence="2" id="KW-0812">Transmembrane</keyword>
<evidence type="ECO:0000256" key="3">
    <source>
        <dbReference type="SAM" id="SignalP"/>
    </source>
</evidence>
<keyword evidence="3" id="KW-0732">Signal</keyword>
<dbReference type="EMBL" id="CP060713">
    <property type="protein sequence ID" value="QNN54430.1"/>
    <property type="molecule type" value="Genomic_DNA"/>
</dbReference>
<feature type="region of interest" description="Disordered" evidence="1">
    <location>
        <begin position="260"/>
        <end position="327"/>
    </location>
</feature>
<proteinExistence type="predicted"/>
<reference evidence="4 5" key="1">
    <citation type="submission" date="2020-08" db="EMBL/GenBank/DDBJ databases">
        <title>Genome sequence of Nocardioides mesophilus KACC 16243T.</title>
        <authorList>
            <person name="Hyun D.-W."/>
            <person name="Bae J.-W."/>
        </authorList>
    </citation>
    <scope>NUCLEOTIDE SEQUENCE [LARGE SCALE GENOMIC DNA]</scope>
    <source>
        <strain evidence="4 5">KACC 16243</strain>
    </source>
</reference>
<keyword evidence="2" id="KW-0472">Membrane</keyword>
<evidence type="ECO:0000313" key="4">
    <source>
        <dbReference type="EMBL" id="QNN54430.1"/>
    </source>
</evidence>
<feature type="compositionally biased region" description="Low complexity" evidence="1">
    <location>
        <begin position="285"/>
        <end position="309"/>
    </location>
</feature>
<evidence type="ECO:0008006" key="6">
    <source>
        <dbReference type="Google" id="ProtNLM"/>
    </source>
</evidence>
<organism evidence="4 5">
    <name type="scientific">Nocardioides mesophilus</name>
    <dbReference type="NCBI Taxonomy" id="433659"/>
    <lineage>
        <taxon>Bacteria</taxon>
        <taxon>Bacillati</taxon>
        <taxon>Actinomycetota</taxon>
        <taxon>Actinomycetes</taxon>
        <taxon>Propionibacteriales</taxon>
        <taxon>Nocardioidaceae</taxon>
        <taxon>Nocardioides</taxon>
    </lineage>
</organism>
<accession>A0A7G9RFQ5</accession>
<gene>
    <name evidence="4" type="ORF">H9L09_08970</name>
</gene>
<keyword evidence="5" id="KW-1185">Reference proteome</keyword>
<protein>
    <recommendedName>
        <fullName evidence="6">Secreted protein</fullName>
    </recommendedName>
</protein>
<sequence length="751" mass="77616">MTRPVLSRAAACLAAVLVTGLAGGLTAASPATASPHAGVAAVAAVAPGESTPLHVTMDTLTPSVIPRRGQIIVSGEVTNRSDSTWTDLQVYLFTSADPIGDSADLAAAAESDPAAEVGARLYQDGLFTEIGDLAPGESTQYVVSVGRSDLEISGAPGVYWIGVHVLGAEGGPRDLVADGRARAFIPLVDPGTPRTRLAVTVPLREQVLRGPEQRLLGIRRWERLLDTDGRLDRLLAFGASSSRPVTWLVDPAVLDAAASVAAGNPPLDTSDDGSGPESEKPSPSPAQSGSADPSGASGSPDSVAPAPSGGSDGSGDPGGSDAADSPTLPQQAAAAWLEAFRAATGRGTVMSLPYADIDVGAVTTAKQTRILREAQRLSESAAARLGYVSRPVIAPPAGYLPAKTLARLDDTAPVLLRDEALPGVDGATATRSNGVEVVLADTAAAAGGPGPNDPGDPLAMRQRILAEAALHALGPRAADPLVVSLPAQWDPGPGWQRADFFGGLDVPWLTQVGLPAVLARSSGPVDTSTPVYPLRQRRAQVPFANQLATEELVRVGSTYAQLLTRNDSVRDQLARAAMPTSSYHARTRPGRALTLARQATEHVRETLDEVVLEGPAFVMMSSDTGPVGVTVANNLDQTVTVQLVAQTGTDALTISSPDPITLGPGQRSPVRMRAHSTSVGLQSVTLQATTVEGTPLGSSVRFNVRTSNVGLVIWLVMGAGALLFFAAIGVRIARRVRTRRATHGPLLERQA</sequence>
<dbReference type="InterPro" id="IPR046112">
    <property type="entry name" value="DUF6049"/>
</dbReference>
<feature type="signal peptide" evidence="3">
    <location>
        <begin position="1"/>
        <end position="27"/>
    </location>
</feature>
<dbReference type="AlphaFoldDB" id="A0A7G9RFQ5"/>
<feature type="transmembrane region" description="Helical" evidence="2">
    <location>
        <begin position="711"/>
        <end position="730"/>
    </location>
</feature>
<dbReference type="Proteomes" id="UP000515947">
    <property type="component" value="Chromosome"/>
</dbReference>
<dbReference type="RefSeq" id="WP_187580270.1">
    <property type="nucleotide sequence ID" value="NZ_CP060713.1"/>
</dbReference>
<dbReference type="Pfam" id="PF19516">
    <property type="entry name" value="DUF6049"/>
    <property type="match status" value="1"/>
</dbReference>
<evidence type="ECO:0000256" key="2">
    <source>
        <dbReference type="SAM" id="Phobius"/>
    </source>
</evidence>
<evidence type="ECO:0000313" key="5">
    <source>
        <dbReference type="Proteomes" id="UP000515947"/>
    </source>
</evidence>
<dbReference type="KEGG" id="nmes:H9L09_08970"/>
<evidence type="ECO:0000256" key="1">
    <source>
        <dbReference type="SAM" id="MobiDB-lite"/>
    </source>
</evidence>
<feature type="chain" id="PRO_5039018619" description="Secreted protein" evidence="3">
    <location>
        <begin position="28"/>
        <end position="751"/>
    </location>
</feature>
<name>A0A7G9RFQ5_9ACTN</name>